<evidence type="ECO:0000256" key="1">
    <source>
        <dbReference type="SAM" id="MobiDB-lite"/>
    </source>
</evidence>
<proteinExistence type="predicted"/>
<dbReference type="EMBL" id="JBBPBK010000007">
    <property type="protein sequence ID" value="KAK9281223.1"/>
    <property type="molecule type" value="Genomic_DNA"/>
</dbReference>
<organism evidence="2 3">
    <name type="scientific">Liquidambar formosana</name>
    <name type="common">Formosan gum</name>
    <dbReference type="NCBI Taxonomy" id="63359"/>
    <lineage>
        <taxon>Eukaryota</taxon>
        <taxon>Viridiplantae</taxon>
        <taxon>Streptophyta</taxon>
        <taxon>Embryophyta</taxon>
        <taxon>Tracheophyta</taxon>
        <taxon>Spermatophyta</taxon>
        <taxon>Magnoliopsida</taxon>
        <taxon>eudicotyledons</taxon>
        <taxon>Gunneridae</taxon>
        <taxon>Pentapetalae</taxon>
        <taxon>Saxifragales</taxon>
        <taxon>Altingiaceae</taxon>
        <taxon>Liquidambar</taxon>
    </lineage>
</organism>
<sequence>MPSNAEVTNAQRDARNTILSQTASLEENLSQTFSQVRYLDINQCIDGILQIVGAFWYLFAVERYDTCWQQACIGSRKCNIMYLYCGNRHMEGYYGWRDISESVLANALRGVQRLRNMPSPRGVVKLQKPPEPDFTADDAD</sequence>
<dbReference type="AlphaFoldDB" id="A0AAP0RNJ5"/>
<comment type="caution">
    <text evidence="2">The sequence shown here is derived from an EMBL/GenBank/DDBJ whole genome shotgun (WGS) entry which is preliminary data.</text>
</comment>
<feature type="region of interest" description="Disordered" evidence="1">
    <location>
        <begin position="121"/>
        <end position="140"/>
    </location>
</feature>
<evidence type="ECO:0000313" key="3">
    <source>
        <dbReference type="Proteomes" id="UP001415857"/>
    </source>
</evidence>
<reference evidence="2 3" key="1">
    <citation type="journal article" date="2024" name="Plant J.">
        <title>Genome sequences and population genomics reveal climatic adaptation and genomic divergence between two closely related sweetgum species.</title>
        <authorList>
            <person name="Xu W.Q."/>
            <person name="Ren C.Q."/>
            <person name="Zhang X.Y."/>
            <person name="Comes H.P."/>
            <person name="Liu X.H."/>
            <person name="Li Y.G."/>
            <person name="Kettle C.J."/>
            <person name="Jalonen R."/>
            <person name="Gaisberger H."/>
            <person name="Ma Y.Z."/>
            <person name="Qiu Y.X."/>
        </authorList>
    </citation>
    <scope>NUCLEOTIDE SEQUENCE [LARGE SCALE GENOMIC DNA]</scope>
    <source>
        <strain evidence="2">Hangzhou</strain>
    </source>
</reference>
<accession>A0AAP0RNJ5</accession>
<evidence type="ECO:0000313" key="2">
    <source>
        <dbReference type="EMBL" id="KAK9281223.1"/>
    </source>
</evidence>
<gene>
    <name evidence="2" type="ORF">L1049_004118</name>
</gene>
<protein>
    <submittedName>
        <fullName evidence="2">Uncharacterized protein</fullName>
    </submittedName>
</protein>
<keyword evidence="3" id="KW-1185">Reference proteome</keyword>
<name>A0AAP0RNJ5_LIQFO</name>
<dbReference type="Proteomes" id="UP001415857">
    <property type="component" value="Unassembled WGS sequence"/>
</dbReference>